<dbReference type="InParanoid" id="A0A3N4K777"/>
<evidence type="ECO:0000313" key="5">
    <source>
        <dbReference type="Proteomes" id="UP000277580"/>
    </source>
</evidence>
<organism evidence="4 5">
    <name type="scientific">Morchella conica CCBAS932</name>
    <dbReference type="NCBI Taxonomy" id="1392247"/>
    <lineage>
        <taxon>Eukaryota</taxon>
        <taxon>Fungi</taxon>
        <taxon>Dikarya</taxon>
        <taxon>Ascomycota</taxon>
        <taxon>Pezizomycotina</taxon>
        <taxon>Pezizomycetes</taxon>
        <taxon>Pezizales</taxon>
        <taxon>Morchellaceae</taxon>
        <taxon>Morchella</taxon>
    </lineage>
</organism>
<dbReference type="GO" id="GO:0005524">
    <property type="term" value="F:ATP binding"/>
    <property type="evidence" value="ECO:0007669"/>
    <property type="project" value="InterPro"/>
</dbReference>
<evidence type="ECO:0000256" key="2">
    <source>
        <dbReference type="ARBA" id="ARBA00030237"/>
    </source>
</evidence>
<dbReference type="Proteomes" id="UP000277580">
    <property type="component" value="Unassembled WGS sequence"/>
</dbReference>
<dbReference type="InterPro" id="IPR011009">
    <property type="entry name" value="Kinase-like_dom_sf"/>
</dbReference>
<dbReference type="OrthoDB" id="10252171at2759"/>
<dbReference type="GO" id="GO:0034045">
    <property type="term" value="C:phagophore assembly site membrane"/>
    <property type="evidence" value="ECO:0007669"/>
    <property type="project" value="UniProtKB-SubCell"/>
</dbReference>
<dbReference type="EMBL" id="ML119370">
    <property type="protein sequence ID" value="RPB06410.1"/>
    <property type="molecule type" value="Genomic_DNA"/>
</dbReference>
<dbReference type="InterPro" id="IPR045269">
    <property type="entry name" value="Atg1-like"/>
</dbReference>
<name>A0A3N4K777_9PEZI</name>
<reference evidence="4 5" key="1">
    <citation type="journal article" date="2018" name="Nat. Ecol. Evol.">
        <title>Pezizomycetes genomes reveal the molecular basis of ectomycorrhizal truffle lifestyle.</title>
        <authorList>
            <person name="Murat C."/>
            <person name="Payen T."/>
            <person name="Noel B."/>
            <person name="Kuo A."/>
            <person name="Morin E."/>
            <person name="Chen J."/>
            <person name="Kohler A."/>
            <person name="Krizsan K."/>
            <person name="Balestrini R."/>
            <person name="Da Silva C."/>
            <person name="Montanini B."/>
            <person name="Hainaut M."/>
            <person name="Levati E."/>
            <person name="Barry K.W."/>
            <person name="Belfiori B."/>
            <person name="Cichocki N."/>
            <person name="Clum A."/>
            <person name="Dockter R.B."/>
            <person name="Fauchery L."/>
            <person name="Guy J."/>
            <person name="Iotti M."/>
            <person name="Le Tacon F."/>
            <person name="Lindquist E.A."/>
            <person name="Lipzen A."/>
            <person name="Malagnac F."/>
            <person name="Mello A."/>
            <person name="Molinier V."/>
            <person name="Miyauchi S."/>
            <person name="Poulain J."/>
            <person name="Riccioni C."/>
            <person name="Rubini A."/>
            <person name="Sitrit Y."/>
            <person name="Splivallo R."/>
            <person name="Traeger S."/>
            <person name="Wang M."/>
            <person name="Zifcakova L."/>
            <person name="Wipf D."/>
            <person name="Zambonelli A."/>
            <person name="Paolocci F."/>
            <person name="Nowrousian M."/>
            <person name="Ottonello S."/>
            <person name="Baldrian P."/>
            <person name="Spatafora J.W."/>
            <person name="Henrissat B."/>
            <person name="Nagy L.G."/>
            <person name="Aury J.M."/>
            <person name="Wincker P."/>
            <person name="Grigoriev I.V."/>
            <person name="Bonfante P."/>
            <person name="Martin F.M."/>
        </authorList>
    </citation>
    <scope>NUCLEOTIDE SEQUENCE [LARGE SCALE GENOMIC DNA]</scope>
    <source>
        <strain evidence="4 5">CCBAS932</strain>
    </source>
</reference>
<dbReference type="AlphaFoldDB" id="A0A3N4K777"/>
<dbReference type="GO" id="GO:0004674">
    <property type="term" value="F:protein serine/threonine kinase activity"/>
    <property type="evidence" value="ECO:0007669"/>
    <property type="project" value="InterPro"/>
</dbReference>
<dbReference type="PANTHER" id="PTHR24348">
    <property type="entry name" value="SERINE/THREONINE-PROTEIN KINASE UNC-51-RELATED"/>
    <property type="match status" value="1"/>
</dbReference>
<comment type="subcellular location">
    <subcellularLocation>
        <location evidence="1">Preautophagosomal structure membrane</location>
        <topology evidence="1">Peripheral membrane protein</topology>
    </subcellularLocation>
</comment>
<gene>
    <name evidence="4" type="ORF">P167DRAFT_530941</name>
</gene>
<dbReference type="PROSITE" id="PS50011">
    <property type="entry name" value="PROTEIN_KINASE_DOM"/>
    <property type="match status" value="1"/>
</dbReference>
<dbReference type="STRING" id="1392247.A0A3N4K777"/>
<dbReference type="Gene3D" id="1.10.510.10">
    <property type="entry name" value="Transferase(Phosphotransferase) domain 1"/>
    <property type="match status" value="1"/>
</dbReference>
<accession>A0A3N4K777</accession>
<keyword evidence="4" id="KW-0808">Transferase</keyword>
<keyword evidence="4" id="KW-0418">Kinase</keyword>
<dbReference type="GO" id="GO:0010506">
    <property type="term" value="P:regulation of autophagy"/>
    <property type="evidence" value="ECO:0007669"/>
    <property type="project" value="InterPro"/>
</dbReference>
<dbReference type="Pfam" id="PF00069">
    <property type="entry name" value="Pkinase"/>
    <property type="match status" value="1"/>
</dbReference>
<feature type="domain" description="Protein kinase" evidence="3">
    <location>
        <begin position="1"/>
        <end position="95"/>
    </location>
</feature>
<evidence type="ECO:0000313" key="4">
    <source>
        <dbReference type="EMBL" id="RPB06410.1"/>
    </source>
</evidence>
<proteinExistence type="predicted"/>
<protein>
    <recommendedName>
        <fullName evidence="2">Autophagy-related protein 1</fullName>
    </recommendedName>
</protein>
<dbReference type="SUPFAM" id="SSF56112">
    <property type="entry name" value="Protein kinase-like (PK-like)"/>
    <property type="match status" value="1"/>
</dbReference>
<sequence>MDPGRMFMFLVMAYMEYEDLRVYIHQHGVSLSSAKSIAIQTLEGLEVMYSKHIYHRDIKPQVVACLNPILVKITDFGVSKQALGTFLTTRCGTAP</sequence>
<evidence type="ECO:0000259" key="3">
    <source>
        <dbReference type="PROSITE" id="PS50011"/>
    </source>
</evidence>
<dbReference type="InterPro" id="IPR000719">
    <property type="entry name" value="Prot_kinase_dom"/>
</dbReference>
<evidence type="ECO:0000256" key="1">
    <source>
        <dbReference type="ARBA" id="ARBA00004623"/>
    </source>
</evidence>
<keyword evidence="5" id="KW-1185">Reference proteome</keyword>